<gene>
    <name evidence="1" type="ORF">NIES46_47830</name>
</gene>
<dbReference type="Proteomes" id="UP000326169">
    <property type="component" value="Unassembled WGS sequence"/>
</dbReference>
<reference evidence="1 2" key="1">
    <citation type="journal article" date="2019" name="J Genomics">
        <title>The Draft Genome of a Hydrogen-producing Cyanobacterium, Arthrospira platensis NIES-46.</title>
        <authorList>
            <person name="Suzuki S."/>
            <person name="Yamaguchi H."/>
            <person name="Kawachi M."/>
        </authorList>
    </citation>
    <scope>NUCLEOTIDE SEQUENCE [LARGE SCALE GENOMIC DNA]</scope>
    <source>
        <strain evidence="1 2">NIES-46</strain>
    </source>
</reference>
<organism evidence="1 2">
    <name type="scientific">Limnospira platensis NIES-46</name>
    <dbReference type="NCBI Taxonomy" id="1236695"/>
    <lineage>
        <taxon>Bacteria</taxon>
        <taxon>Bacillati</taxon>
        <taxon>Cyanobacteriota</taxon>
        <taxon>Cyanophyceae</taxon>
        <taxon>Oscillatoriophycideae</taxon>
        <taxon>Oscillatoriales</taxon>
        <taxon>Sirenicapillariaceae</taxon>
        <taxon>Limnospira</taxon>
    </lineage>
</organism>
<protein>
    <submittedName>
        <fullName evidence="1">Uncharacterized protein</fullName>
    </submittedName>
</protein>
<accession>A0A5M3TF17</accession>
<name>A0A5M3TF17_LIMPL</name>
<dbReference type="EMBL" id="BIMW01000243">
    <property type="protein sequence ID" value="GCE96710.1"/>
    <property type="molecule type" value="Genomic_DNA"/>
</dbReference>
<evidence type="ECO:0000313" key="1">
    <source>
        <dbReference type="EMBL" id="GCE96710.1"/>
    </source>
</evidence>
<evidence type="ECO:0000313" key="2">
    <source>
        <dbReference type="Proteomes" id="UP000326169"/>
    </source>
</evidence>
<sequence>MSHQPHRRLSPHSLRLPAPIRLSPEDPIKINPPVFPHLPHTSHMNPLMEPHILSGNPTHRVLQLFPIAIIPFTHLPILEQKTELIALKTFLLSKNIRPTLRPPSQIQPKLDRQIPRNTQLLAVVNFPIGPQLPPKIHN</sequence>
<comment type="caution">
    <text evidence="1">The sequence shown here is derived from an EMBL/GenBank/DDBJ whole genome shotgun (WGS) entry which is preliminary data.</text>
</comment>
<proteinExistence type="predicted"/>
<keyword evidence="2" id="KW-1185">Reference proteome</keyword>